<protein>
    <submittedName>
        <fullName evidence="1">Uncharacterized protein</fullName>
    </submittedName>
</protein>
<accession>A0A412TIT8</accession>
<reference evidence="1 2" key="1">
    <citation type="submission" date="2018-08" db="EMBL/GenBank/DDBJ databases">
        <title>A genome reference for cultivated species of the human gut microbiota.</title>
        <authorList>
            <person name="Zou Y."/>
            <person name="Xue W."/>
            <person name="Luo G."/>
        </authorList>
    </citation>
    <scope>NUCLEOTIDE SEQUENCE [LARGE SCALE GENOMIC DNA]</scope>
    <source>
        <strain evidence="1 2">AF16-14</strain>
    </source>
</reference>
<gene>
    <name evidence="1" type="ORF">DWW57_19605</name>
</gene>
<sequence>MEKYKIVLTGPTGSRTSNYILSLRMHIKAYFSQPYGKEEFGHVLHCISSFIDDFTFKVRNSRYRGDILKRTISNDCLKVFNLGDEKVILTVSFTPLET</sequence>
<name>A0A412TIT8_9BACT</name>
<dbReference type="AlphaFoldDB" id="A0A412TIT8"/>
<organism evidence="1 2">
    <name type="scientific">Odoribacter splanchnicus</name>
    <dbReference type="NCBI Taxonomy" id="28118"/>
    <lineage>
        <taxon>Bacteria</taxon>
        <taxon>Pseudomonadati</taxon>
        <taxon>Bacteroidota</taxon>
        <taxon>Bacteroidia</taxon>
        <taxon>Bacteroidales</taxon>
        <taxon>Odoribacteraceae</taxon>
        <taxon>Odoribacter</taxon>
    </lineage>
</organism>
<evidence type="ECO:0000313" key="1">
    <source>
        <dbReference type="EMBL" id="RGU51903.1"/>
    </source>
</evidence>
<dbReference type="GeneID" id="98672045"/>
<comment type="caution">
    <text evidence="1">The sequence shown here is derived from an EMBL/GenBank/DDBJ whole genome shotgun (WGS) entry which is preliminary data.</text>
</comment>
<dbReference type="EMBL" id="QRYC01000077">
    <property type="protein sequence ID" value="RGU51903.1"/>
    <property type="molecule type" value="Genomic_DNA"/>
</dbReference>
<dbReference type="Proteomes" id="UP000284243">
    <property type="component" value="Unassembled WGS sequence"/>
</dbReference>
<proteinExistence type="predicted"/>
<evidence type="ECO:0000313" key="2">
    <source>
        <dbReference type="Proteomes" id="UP000284243"/>
    </source>
</evidence>
<dbReference type="RefSeq" id="WP_055205370.1">
    <property type="nucleotide sequence ID" value="NZ_QRYC01000077.1"/>
</dbReference>